<sequence length="495" mass="56709">MSSARLSTSEKGGLNKAKEMAGSEPTKKIPRMKRKKVLMITSQLLSQSLDPLKPLSQPMDPHKPLSQSLDPHKPLSQYLDPHKPLSQSLDPHKPLSQSLDPHKPLSQPMGPHKPLSQPMDPHKPLSLHRGETKKIRVISIVYRQETIKYRCLLCCRGSEFLVHASLTVHTDHYGFNYGAGDFFCPIPDACKVPEHVAIFSSTVEGSKGWQPTFIPVLNQQPKSSDFNFTFTICISTMYGNYDNLLQVVQAMEMYRLLGVQRVAIYKNSCSSDVQKALDYYEKKGFVEIIPWQVTSLMKVSAGWKKSKHPGEIQYYGQIPALNDCVYRYMYRTEYVALHDIDELILPLQVENWSQLLKQLEQEHSQGKSFMFENHVFPTGVFDEPENYRPKEWRDVQGVNVLEHVFEELNYPGRYNYKVIVKPRSVFEATVHGLLSAQYGSVNVDTSTAHIYHIRTGYRSNLTKDQISRDDRIRHYASKLIPAVSEVLRHVKNHTQ</sequence>
<feature type="region of interest" description="Disordered" evidence="9">
    <location>
        <begin position="49"/>
        <end position="128"/>
    </location>
</feature>
<dbReference type="PANTHER" id="PTHR21461">
    <property type="entry name" value="GLYCOSYLTRANSFERASE FAMILY 92 PROTEIN"/>
    <property type="match status" value="1"/>
</dbReference>
<dbReference type="AlphaFoldDB" id="A0A8T2ML19"/>
<feature type="compositionally biased region" description="Polar residues" evidence="9">
    <location>
        <begin position="1"/>
        <end position="10"/>
    </location>
</feature>
<comment type="subcellular location">
    <subcellularLocation>
        <location evidence="1">Membrane</location>
        <topology evidence="1">Single-pass membrane protein</topology>
    </subcellularLocation>
</comment>
<evidence type="ECO:0000313" key="10">
    <source>
        <dbReference type="EMBL" id="KAG9328904.1"/>
    </source>
</evidence>
<keyword evidence="5" id="KW-0812">Transmembrane</keyword>
<keyword evidence="11" id="KW-1185">Reference proteome</keyword>
<dbReference type="Proteomes" id="UP000824540">
    <property type="component" value="Unassembled WGS sequence"/>
</dbReference>
<feature type="compositionally biased region" description="Basic and acidic residues" evidence="9">
    <location>
        <begin position="16"/>
        <end position="27"/>
    </location>
</feature>
<evidence type="ECO:0000256" key="4">
    <source>
        <dbReference type="ARBA" id="ARBA00022679"/>
    </source>
</evidence>
<dbReference type="Pfam" id="PF01697">
    <property type="entry name" value="Glyco_transf_92"/>
    <property type="match status" value="1"/>
</dbReference>
<evidence type="ECO:0000256" key="2">
    <source>
        <dbReference type="ARBA" id="ARBA00007647"/>
    </source>
</evidence>
<comment type="caution">
    <text evidence="10">The sequence shown here is derived from an EMBL/GenBank/DDBJ whole genome shotgun (WGS) entry which is preliminary data.</text>
</comment>
<keyword evidence="3 8" id="KW-0328">Glycosyltransferase</keyword>
<feature type="region of interest" description="Disordered" evidence="9">
    <location>
        <begin position="1"/>
        <end position="35"/>
    </location>
</feature>
<dbReference type="GO" id="GO:0016020">
    <property type="term" value="C:membrane"/>
    <property type="evidence" value="ECO:0007669"/>
    <property type="project" value="UniProtKB-SubCell"/>
</dbReference>
<protein>
    <recommendedName>
        <fullName evidence="8">Glycosyltransferase family 92 protein</fullName>
        <ecNumber evidence="8">2.4.1.-</ecNumber>
    </recommendedName>
</protein>
<keyword evidence="6" id="KW-1133">Transmembrane helix</keyword>
<evidence type="ECO:0000256" key="5">
    <source>
        <dbReference type="ARBA" id="ARBA00022692"/>
    </source>
</evidence>
<organism evidence="10 11">
    <name type="scientific">Albula glossodonta</name>
    <name type="common">roundjaw bonefish</name>
    <dbReference type="NCBI Taxonomy" id="121402"/>
    <lineage>
        <taxon>Eukaryota</taxon>
        <taxon>Metazoa</taxon>
        <taxon>Chordata</taxon>
        <taxon>Craniata</taxon>
        <taxon>Vertebrata</taxon>
        <taxon>Euteleostomi</taxon>
        <taxon>Actinopterygii</taxon>
        <taxon>Neopterygii</taxon>
        <taxon>Teleostei</taxon>
        <taxon>Albuliformes</taxon>
        <taxon>Albulidae</taxon>
        <taxon>Albula</taxon>
    </lineage>
</organism>
<proteinExistence type="inferred from homology"/>
<dbReference type="GO" id="GO:0016757">
    <property type="term" value="F:glycosyltransferase activity"/>
    <property type="evidence" value="ECO:0007669"/>
    <property type="project" value="UniProtKB-UniRule"/>
</dbReference>
<dbReference type="InterPro" id="IPR008166">
    <property type="entry name" value="Glyco_transf_92"/>
</dbReference>
<evidence type="ECO:0000313" key="11">
    <source>
        <dbReference type="Proteomes" id="UP000824540"/>
    </source>
</evidence>
<name>A0A8T2ML19_9TELE</name>
<evidence type="ECO:0000256" key="6">
    <source>
        <dbReference type="ARBA" id="ARBA00022989"/>
    </source>
</evidence>
<evidence type="ECO:0000256" key="8">
    <source>
        <dbReference type="RuleBase" id="RU366017"/>
    </source>
</evidence>
<keyword evidence="7" id="KW-0472">Membrane</keyword>
<evidence type="ECO:0000256" key="3">
    <source>
        <dbReference type="ARBA" id="ARBA00022676"/>
    </source>
</evidence>
<reference evidence="10" key="1">
    <citation type="thesis" date="2021" institute="BYU ScholarsArchive" country="Provo, UT, USA">
        <title>Applications of and Algorithms for Genome Assembly and Genomic Analyses with an Emphasis on Marine Teleosts.</title>
        <authorList>
            <person name="Pickett B.D."/>
        </authorList>
    </citation>
    <scope>NUCLEOTIDE SEQUENCE</scope>
    <source>
        <strain evidence="10">HI-2016</strain>
    </source>
</reference>
<dbReference type="GO" id="GO:0005737">
    <property type="term" value="C:cytoplasm"/>
    <property type="evidence" value="ECO:0007669"/>
    <property type="project" value="TreeGrafter"/>
</dbReference>
<dbReference type="OrthoDB" id="2526284at2759"/>
<evidence type="ECO:0000256" key="9">
    <source>
        <dbReference type="SAM" id="MobiDB-lite"/>
    </source>
</evidence>
<evidence type="ECO:0000256" key="7">
    <source>
        <dbReference type="ARBA" id="ARBA00023136"/>
    </source>
</evidence>
<keyword evidence="4 8" id="KW-0808">Transferase</keyword>
<evidence type="ECO:0000256" key="1">
    <source>
        <dbReference type="ARBA" id="ARBA00004167"/>
    </source>
</evidence>
<dbReference type="PANTHER" id="PTHR21461:SF52">
    <property type="entry name" value="GLYCOSYLTRANSFERASE FAMILY 92 PROTEIN"/>
    <property type="match status" value="1"/>
</dbReference>
<feature type="compositionally biased region" description="Polar residues" evidence="9">
    <location>
        <begin position="85"/>
        <end position="99"/>
    </location>
</feature>
<gene>
    <name evidence="10" type="ORF">JZ751_009377</name>
</gene>
<comment type="similarity">
    <text evidence="2 8">Belongs to the glycosyltransferase 92 family.</text>
</comment>
<dbReference type="EMBL" id="JAFBMS010001678">
    <property type="protein sequence ID" value="KAG9328904.1"/>
    <property type="molecule type" value="Genomic_DNA"/>
</dbReference>
<accession>A0A8T2ML19</accession>
<dbReference type="EC" id="2.4.1.-" evidence="8"/>